<dbReference type="PANTHER" id="PTHR31672:SF13">
    <property type="entry name" value="F-BOX PROTEIN CPR30-LIKE"/>
    <property type="match status" value="1"/>
</dbReference>
<dbReference type="AlphaFoldDB" id="A0A498HAA9"/>
<comment type="caution">
    <text evidence="2">The sequence shown here is derived from an EMBL/GenBank/DDBJ whole genome shotgun (WGS) entry which is preliminary data.</text>
</comment>
<dbReference type="Gene3D" id="1.20.1280.50">
    <property type="match status" value="1"/>
</dbReference>
<evidence type="ECO:0000313" key="2">
    <source>
        <dbReference type="EMBL" id="RXH67770.1"/>
    </source>
</evidence>
<sequence length="180" mass="21009">MAEGGLPERQTQLVPSDHGACIFTNDIIIEIPSWVPGKSLLRFRRVCKSWRTLISDPYFVRKQLSHTVRRIINNNNDNLRLLTFTSTRHLRSIDYESLLTLLAKNKHENVSRVVVPRCRKHKLLLVEPQRRFVQIMGSSNGLMSTDKLLGRCLVEPLYWKCQQVTKTYFFSSSLILWVRL</sequence>
<evidence type="ECO:0000259" key="1">
    <source>
        <dbReference type="SMART" id="SM00256"/>
    </source>
</evidence>
<dbReference type="Proteomes" id="UP000290289">
    <property type="component" value="Chromosome 17"/>
</dbReference>
<dbReference type="InterPro" id="IPR001810">
    <property type="entry name" value="F-box_dom"/>
</dbReference>
<keyword evidence="3" id="KW-1185">Reference proteome</keyword>
<proteinExistence type="predicted"/>
<dbReference type="Pfam" id="PF00646">
    <property type="entry name" value="F-box"/>
    <property type="match status" value="1"/>
</dbReference>
<dbReference type="SMART" id="SM00256">
    <property type="entry name" value="FBOX"/>
    <property type="match status" value="1"/>
</dbReference>
<protein>
    <recommendedName>
        <fullName evidence="1">F-box domain-containing protein</fullName>
    </recommendedName>
</protein>
<dbReference type="EMBL" id="RDQH01000343">
    <property type="protein sequence ID" value="RXH67770.1"/>
    <property type="molecule type" value="Genomic_DNA"/>
</dbReference>
<dbReference type="InterPro" id="IPR050796">
    <property type="entry name" value="SCF_F-box_component"/>
</dbReference>
<feature type="domain" description="F-box" evidence="1">
    <location>
        <begin position="23"/>
        <end position="63"/>
    </location>
</feature>
<dbReference type="SUPFAM" id="SSF81383">
    <property type="entry name" value="F-box domain"/>
    <property type="match status" value="1"/>
</dbReference>
<name>A0A498HAA9_MALDO</name>
<reference evidence="2 3" key="1">
    <citation type="submission" date="2018-10" db="EMBL/GenBank/DDBJ databases">
        <title>A high-quality apple genome assembly.</title>
        <authorList>
            <person name="Hu J."/>
        </authorList>
    </citation>
    <scope>NUCLEOTIDE SEQUENCE [LARGE SCALE GENOMIC DNA]</scope>
    <source>
        <strain evidence="3">cv. HFTH1</strain>
        <tissue evidence="2">Young leaf</tissue>
    </source>
</reference>
<dbReference type="InterPro" id="IPR036047">
    <property type="entry name" value="F-box-like_dom_sf"/>
</dbReference>
<organism evidence="2 3">
    <name type="scientific">Malus domestica</name>
    <name type="common">Apple</name>
    <name type="synonym">Pyrus malus</name>
    <dbReference type="NCBI Taxonomy" id="3750"/>
    <lineage>
        <taxon>Eukaryota</taxon>
        <taxon>Viridiplantae</taxon>
        <taxon>Streptophyta</taxon>
        <taxon>Embryophyta</taxon>
        <taxon>Tracheophyta</taxon>
        <taxon>Spermatophyta</taxon>
        <taxon>Magnoliopsida</taxon>
        <taxon>eudicotyledons</taxon>
        <taxon>Gunneridae</taxon>
        <taxon>Pentapetalae</taxon>
        <taxon>rosids</taxon>
        <taxon>fabids</taxon>
        <taxon>Rosales</taxon>
        <taxon>Rosaceae</taxon>
        <taxon>Amygdaloideae</taxon>
        <taxon>Maleae</taxon>
        <taxon>Malus</taxon>
    </lineage>
</organism>
<gene>
    <name evidence="2" type="ORF">DVH24_027917</name>
</gene>
<evidence type="ECO:0000313" key="3">
    <source>
        <dbReference type="Proteomes" id="UP000290289"/>
    </source>
</evidence>
<accession>A0A498HAA9</accession>
<dbReference type="CDD" id="cd22157">
    <property type="entry name" value="F-box_AtFBW1-like"/>
    <property type="match status" value="1"/>
</dbReference>
<dbReference type="PANTHER" id="PTHR31672">
    <property type="entry name" value="BNACNNG10540D PROTEIN"/>
    <property type="match status" value="1"/>
</dbReference>